<dbReference type="NCBIfam" id="NF038013">
    <property type="entry name" value="AceTr_1"/>
    <property type="match status" value="1"/>
</dbReference>
<keyword evidence="3 6" id="KW-0812">Transmembrane</keyword>
<keyword evidence="4 6" id="KW-1133">Transmembrane helix</keyword>
<comment type="subcellular location">
    <subcellularLocation>
        <location evidence="1">Membrane</location>
        <topology evidence="1">Multi-pass membrane protein</topology>
    </subcellularLocation>
</comment>
<dbReference type="RefSeq" id="WP_254572977.1">
    <property type="nucleotide sequence ID" value="NZ_CP098502.1"/>
</dbReference>
<reference evidence="7 8" key="1">
    <citation type="submission" date="2022-06" db="EMBL/GenBank/DDBJ databases">
        <title>Paraconexibacter antarcticus.</title>
        <authorList>
            <person name="Kim C.S."/>
        </authorList>
    </citation>
    <scope>NUCLEOTIDE SEQUENCE [LARGE SCALE GENOMIC DNA]</scope>
    <source>
        <strain evidence="7 8">02-257</strain>
    </source>
</reference>
<evidence type="ECO:0000313" key="7">
    <source>
        <dbReference type="EMBL" id="UTI66306.1"/>
    </source>
</evidence>
<dbReference type="PANTHER" id="PTHR31123:SF1">
    <property type="entry name" value="ACCUMULATION OF DYADS PROTEIN 2-RELATED"/>
    <property type="match status" value="1"/>
</dbReference>
<evidence type="ECO:0000256" key="3">
    <source>
        <dbReference type="ARBA" id="ARBA00022692"/>
    </source>
</evidence>
<name>A0ABY5DWB7_9ACTN</name>
<feature type="transmembrane region" description="Helical" evidence="6">
    <location>
        <begin position="45"/>
        <end position="66"/>
    </location>
</feature>
<feature type="transmembrane region" description="Helical" evidence="6">
    <location>
        <begin position="135"/>
        <end position="153"/>
    </location>
</feature>
<dbReference type="InterPro" id="IPR000791">
    <property type="entry name" value="Gpr1/Fun34/SatP-like"/>
</dbReference>
<evidence type="ECO:0000256" key="5">
    <source>
        <dbReference type="ARBA" id="ARBA00023136"/>
    </source>
</evidence>
<keyword evidence="5 6" id="KW-0472">Membrane</keyword>
<sequence>MPPTPTVTADQLNVRERSDPHSGAAAVPAPAPAAIDPVRIADPGALGLAGFALTTFMLSMVNANWINAGVEPAVFGMALMMGGLAQLLAGMWEFRSGNAFGATAFTSYGAFWLSFWALVQFYLKDIPAAQAGHAVGLYLLTWGGFTAYMTIASFGTTRAVNVVFLLLLPTFLLLGFGKYGAHENIVHLGGYLGVLTAIAAAYASCASVTNATFGRTVLPTKPLR</sequence>
<accession>A0ABY5DWB7</accession>
<dbReference type="EMBL" id="CP098502">
    <property type="protein sequence ID" value="UTI66306.1"/>
    <property type="molecule type" value="Genomic_DNA"/>
</dbReference>
<protein>
    <submittedName>
        <fullName evidence="7">Acetate uptake transporter</fullName>
    </submittedName>
</protein>
<evidence type="ECO:0000256" key="1">
    <source>
        <dbReference type="ARBA" id="ARBA00004141"/>
    </source>
</evidence>
<comment type="similarity">
    <text evidence="2">Belongs to the acetate uptake transporter (AceTr) (TC 2.A.96) family.</text>
</comment>
<feature type="transmembrane region" description="Helical" evidence="6">
    <location>
        <begin position="188"/>
        <end position="213"/>
    </location>
</feature>
<evidence type="ECO:0000313" key="8">
    <source>
        <dbReference type="Proteomes" id="UP001056035"/>
    </source>
</evidence>
<dbReference type="InterPro" id="IPR051633">
    <property type="entry name" value="AceTr"/>
</dbReference>
<gene>
    <name evidence="7" type="ORF">NBH00_08880</name>
</gene>
<evidence type="ECO:0000256" key="6">
    <source>
        <dbReference type="SAM" id="Phobius"/>
    </source>
</evidence>
<feature type="transmembrane region" description="Helical" evidence="6">
    <location>
        <begin position="73"/>
        <end position="92"/>
    </location>
</feature>
<dbReference type="Pfam" id="PF01184">
    <property type="entry name" value="Gpr1_Fun34_YaaH"/>
    <property type="match status" value="1"/>
</dbReference>
<proteinExistence type="inferred from homology"/>
<organism evidence="7 8">
    <name type="scientific">Paraconexibacter antarcticus</name>
    <dbReference type="NCBI Taxonomy" id="2949664"/>
    <lineage>
        <taxon>Bacteria</taxon>
        <taxon>Bacillati</taxon>
        <taxon>Actinomycetota</taxon>
        <taxon>Thermoleophilia</taxon>
        <taxon>Solirubrobacterales</taxon>
        <taxon>Paraconexibacteraceae</taxon>
        <taxon>Paraconexibacter</taxon>
    </lineage>
</organism>
<keyword evidence="8" id="KW-1185">Reference proteome</keyword>
<dbReference type="Proteomes" id="UP001056035">
    <property type="component" value="Chromosome"/>
</dbReference>
<dbReference type="PANTHER" id="PTHR31123">
    <property type="entry name" value="ACCUMULATION OF DYADS PROTEIN 2-RELATED"/>
    <property type="match status" value="1"/>
</dbReference>
<evidence type="ECO:0000256" key="4">
    <source>
        <dbReference type="ARBA" id="ARBA00022989"/>
    </source>
</evidence>
<evidence type="ECO:0000256" key="2">
    <source>
        <dbReference type="ARBA" id="ARBA00005587"/>
    </source>
</evidence>
<feature type="transmembrane region" description="Helical" evidence="6">
    <location>
        <begin position="159"/>
        <end position="176"/>
    </location>
</feature>
<feature type="transmembrane region" description="Helical" evidence="6">
    <location>
        <begin position="104"/>
        <end position="123"/>
    </location>
</feature>